<gene>
    <name evidence="1" type="ORF">METZ01_LOCUS478359</name>
</gene>
<dbReference type="EMBL" id="UINC01204672">
    <property type="protein sequence ID" value="SVE25505.1"/>
    <property type="molecule type" value="Genomic_DNA"/>
</dbReference>
<name>A0A383C1Q9_9ZZZZ</name>
<feature type="non-terminal residue" evidence="1">
    <location>
        <position position="1"/>
    </location>
</feature>
<accession>A0A383C1Q9</accession>
<organism evidence="1">
    <name type="scientific">marine metagenome</name>
    <dbReference type="NCBI Taxonomy" id="408172"/>
    <lineage>
        <taxon>unclassified sequences</taxon>
        <taxon>metagenomes</taxon>
        <taxon>ecological metagenomes</taxon>
    </lineage>
</organism>
<evidence type="ECO:0000313" key="1">
    <source>
        <dbReference type="EMBL" id="SVE25505.1"/>
    </source>
</evidence>
<dbReference type="AlphaFoldDB" id="A0A383C1Q9"/>
<sequence length="28" mass="3335">PRATIRTIDDLLSFIFFLLKSIDKAYNY</sequence>
<protein>
    <submittedName>
        <fullName evidence="1">Uncharacterized protein</fullName>
    </submittedName>
</protein>
<reference evidence="1" key="1">
    <citation type="submission" date="2018-05" db="EMBL/GenBank/DDBJ databases">
        <authorList>
            <person name="Lanie J.A."/>
            <person name="Ng W.-L."/>
            <person name="Kazmierczak K.M."/>
            <person name="Andrzejewski T.M."/>
            <person name="Davidsen T.M."/>
            <person name="Wayne K.J."/>
            <person name="Tettelin H."/>
            <person name="Glass J.I."/>
            <person name="Rusch D."/>
            <person name="Podicherti R."/>
            <person name="Tsui H.-C.T."/>
            <person name="Winkler M.E."/>
        </authorList>
    </citation>
    <scope>NUCLEOTIDE SEQUENCE</scope>
</reference>
<proteinExistence type="predicted"/>